<evidence type="ECO:0000259" key="2">
    <source>
        <dbReference type="Pfam" id="PF07993"/>
    </source>
</evidence>
<accession>A0AAV0WBF8</accession>
<comment type="similarity">
    <text evidence="1">Belongs to the fatty acyl-CoA reductase family.</text>
</comment>
<keyword evidence="4" id="KW-1185">Reference proteome</keyword>
<dbReference type="Pfam" id="PF07993">
    <property type="entry name" value="NAD_binding_4"/>
    <property type="match status" value="1"/>
</dbReference>
<protein>
    <recommendedName>
        <fullName evidence="1">Fatty acyl-CoA reductase</fullName>
        <ecNumber evidence="1">1.2.1.84</ecNumber>
    </recommendedName>
</protein>
<evidence type="ECO:0000256" key="1">
    <source>
        <dbReference type="RuleBase" id="RU363097"/>
    </source>
</evidence>
<dbReference type="SUPFAM" id="SSF51735">
    <property type="entry name" value="NAD(P)-binding Rossmann-fold domains"/>
    <property type="match status" value="1"/>
</dbReference>
<comment type="caution">
    <text evidence="3">The sequence shown here is derived from an EMBL/GenBank/DDBJ whole genome shotgun (WGS) entry which is preliminary data.</text>
</comment>
<dbReference type="GO" id="GO:0005777">
    <property type="term" value="C:peroxisome"/>
    <property type="evidence" value="ECO:0007669"/>
    <property type="project" value="TreeGrafter"/>
</dbReference>
<dbReference type="GO" id="GO:0035336">
    <property type="term" value="P:long-chain fatty-acyl-CoA metabolic process"/>
    <property type="evidence" value="ECO:0007669"/>
    <property type="project" value="TreeGrafter"/>
</dbReference>
<feature type="domain" description="Thioester reductase (TE)" evidence="2">
    <location>
        <begin position="14"/>
        <end position="172"/>
    </location>
</feature>
<comment type="function">
    <text evidence="1">Catalyzes the reduction of fatty acyl-CoA to fatty alcohols.</text>
</comment>
<keyword evidence="1" id="KW-0443">Lipid metabolism</keyword>
<evidence type="ECO:0000313" key="4">
    <source>
        <dbReference type="Proteomes" id="UP001160148"/>
    </source>
</evidence>
<dbReference type="InterPro" id="IPR026055">
    <property type="entry name" value="FAR"/>
</dbReference>
<keyword evidence="1" id="KW-0560">Oxidoreductase</keyword>
<dbReference type="EMBL" id="CARXXK010000002">
    <property type="protein sequence ID" value="CAI6353065.1"/>
    <property type="molecule type" value="Genomic_DNA"/>
</dbReference>
<name>A0AAV0WBF8_9HEMI</name>
<reference evidence="3 4" key="1">
    <citation type="submission" date="2023-01" db="EMBL/GenBank/DDBJ databases">
        <authorList>
            <person name="Whitehead M."/>
        </authorList>
    </citation>
    <scope>NUCLEOTIDE SEQUENCE [LARGE SCALE GENOMIC DNA]</scope>
</reference>
<dbReference type="InterPro" id="IPR013120">
    <property type="entry name" value="FAR_NAD-bd"/>
</dbReference>
<keyword evidence="1" id="KW-0521">NADP</keyword>
<dbReference type="GO" id="GO:0102965">
    <property type="term" value="F:alcohol-forming long-chain fatty acyl-CoA reductase activity"/>
    <property type="evidence" value="ECO:0007669"/>
    <property type="project" value="UniProtKB-EC"/>
</dbReference>
<dbReference type="EC" id="1.2.1.84" evidence="1"/>
<sequence length="195" mass="21995">MGIKDFYDGCDIFITGGTGFMGKVLIEKLLRSCPGIRNIYVLMRHRKDKCIADRVKDMLALPLFDKIKTEHPGVAENKIIPIFGNLSEIRLGISDDDYNLLVSNVSIVFHVAATVRFDEPIRDAIIKNVRGTREVVGLAAQMKNLMVFLHVSTTYCNCNRVYVDEKVYESPISWQDAILIAENLDPKLSETLTTK</sequence>
<proteinExistence type="inferred from homology"/>
<dbReference type="AlphaFoldDB" id="A0AAV0WBF8"/>
<organism evidence="3 4">
    <name type="scientific">Macrosiphum euphorbiae</name>
    <name type="common">potato aphid</name>
    <dbReference type="NCBI Taxonomy" id="13131"/>
    <lineage>
        <taxon>Eukaryota</taxon>
        <taxon>Metazoa</taxon>
        <taxon>Ecdysozoa</taxon>
        <taxon>Arthropoda</taxon>
        <taxon>Hexapoda</taxon>
        <taxon>Insecta</taxon>
        <taxon>Pterygota</taxon>
        <taxon>Neoptera</taxon>
        <taxon>Paraneoptera</taxon>
        <taxon>Hemiptera</taxon>
        <taxon>Sternorrhyncha</taxon>
        <taxon>Aphidomorpha</taxon>
        <taxon>Aphidoidea</taxon>
        <taxon>Aphididae</taxon>
        <taxon>Macrosiphini</taxon>
        <taxon>Macrosiphum</taxon>
    </lineage>
</organism>
<gene>
    <name evidence="3" type="ORF">MEUPH1_LOCUS9229</name>
</gene>
<dbReference type="InterPro" id="IPR036291">
    <property type="entry name" value="NAD(P)-bd_dom_sf"/>
</dbReference>
<keyword evidence="1" id="KW-0444">Lipid biosynthesis</keyword>
<dbReference type="GO" id="GO:0080019">
    <property type="term" value="F:alcohol-forming very long-chain fatty acyl-CoA reductase activity"/>
    <property type="evidence" value="ECO:0007669"/>
    <property type="project" value="InterPro"/>
</dbReference>
<comment type="catalytic activity">
    <reaction evidence="1">
        <text>a long-chain fatty acyl-CoA + 2 NADPH + 2 H(+) = a long-chain primary fatty alcohol + 2 NADP(+) + CoA</text>
        <dbReference type="Rhea" id="RHEA:52716"/>
        <dbReference type="ChEBI" id="CHEBI:15378"/>
        <dbReference type="ChEBI" id="CHEBI:57287"/>
        <dbReference type="ChEBI" id="CHEBI:57783"/>
        <dbReference type="ChEBI" id="CHEBI:58349"/>
        <dbReference type="ChEBI" id="CHEBI:77396"/>
        <dbReference type="ChEBI" id="CHEBI:83139"/>
        <dbReference type="EC" id="1.2.1.84"/>
    </reaction>
</comment>
<dbReference type="Proteomes" id="UP001160148">
    <property type="component" value="Unassembled WGS sequence"/>
</dbReference>
<dbReference type="PANTHER" id="PTHR11011">
    <property type="entry name" value="MALE STERILITY PROTEIN 2-RELATED"/>
    <property type="match status" value="1"/>
</dbReference>
<dbReference type="Gene3D" id="3.40.50.720">
    <property type="entry name" value="NAD(P)-binding Rossmann-like Domain"/>
    <property type="match status" value="1"/>
</dbReference>
<dbReference type="PANTHER" id="PTHR11011:SF24">
    <property type="entry name" value="FATTY ACYL-COA REDUCTASE"/>
    <property type="match status" value="1"/>
</dbReference>
<evidence type="ECO:0000313" key="3">
    <source>
        <dbReference type="EMBL" id="CAI6353065.1"/>
    </source>
</evidence>